<dbReference type="InterPro" id="IPR044946">
    <property type="entry name" value="Restrct_endonuc_typeI_TRD_sf"/>
</dbReference>
<organism evidence="6 7">
    <name type="scientific">Mesomycoplasma dispar</name>
    <dbReference type="NCBI Taxonomy" id="86660"/>
    <lineage>
        <taxon>Bacteria</taxon>
        <taxon>Bacillati</taxon>
        <taxon>Mycoplasmatota</taxon>
        <taxon>Mycoplasmoidales</taxon>
        <taxon>Metamycoplasmataceae</taxon>
        <taxon>Mesomycoplasma</taxon>
    </lineage>
</organism>
<dbReference type="AlphaFoldDB" id="A0AAJ5TCC4"/>
<evidence type="ECO:0000256" key="3">
    <source>
        <dbReference type="ARBA" id="ARBA00023125"/>
    </source>
</evidence>
<protein>
    <submittedName>
        <fullName evidence="6">Type I restriction-modification system, S subunit</fullName>
    </submittedName>
</protein>
<keyword evidence="3" id="KW-0238">DNA-binding</keyword>
<dbReference type="EMBL" id="LR214971">
    <property type="protein sequence ID" value="VEU62149.1"/>
    <property type="molecule type" value="Genomic_DNA"/>
</dbReference>
<accession>A0AAJ5TCC4</accession>
<name>A0AAJ5TCC4_9BACT</name>
<evidence type="ECO:0000259" key="5">
    <source>
        <dbReference type="Pfam" id="PF01420"/>
    </source>
</evidence>
<dbReference type="SUPFAM" id="SSF116734">
    <property type="entry name" value="DNA methylase specificity domain"/>
    <property type="match status" value="1"/>
</dbReference>
<keyword evidence="4" id="KW-0175">Coiled coil</keyword>
<feature type="coiled-coil region" evidence="4">
    <location>
        <begin position="43"/>
        <end position="70"/>
    </location>
</feature>
<dbReference type="Gene3D" id="3.90.220.20">
    <property type="entry name" value="DNA methylase specificity domains"/>
    <property type="match status" value="1"/>
</dbReference>
<keyword evidence="2" id="KW-0680">Restriction system</keyword>
<dbReference type="GO" id="GO:0009307">
    <property type="term" value="P:DNA restriction-modification system"/>
    <property type="evidence" value="ECO:0007669"/>
    <property type="project" value="UniProtKB-KW"/>
</dbReference>
<dbReference type="KEGG" id="mds:MDIS_02985"/>
<dbReference type="REBASE" id="298499">
    <property type="entry name" value="S1.Mdi10125IIIP"/>
</dbReference>
<comment type="similarity">
    <text evidence="1">Belongs to the type-I restriction system S methylase family.</text>
</comment>
<dbReference type="Pfam" id="PF01420">
    <property type="entry name" value="Methylase_S"/>
    <property type="match status" value="1"/>
</dbReference>
<gene>
    <name evidence="6" type="primary">hsdS</name>
    <name evidence="6" type="ORF">NCTC10125_00562</name>
</gene>
<evidence type="ECO:0000256" key="2">
    <source>
        <dbReference type="ARBA" id="ARBA00022747"/>
    </source>
</evidence>
<evidence type="ECO:0000313" key="7">
    <source>
        <dbReference type="Proteomes" id="UP000289629"/>
    </source>
</evidence>
<evidence type="ECO:0000256" key="1">
    <source>
        <dbReference type="ARBA" id="ARBA00010923"/>
    </source>
</evidence>
<feature type="domain" description="Type I restriction modification DNA specificity" evidence="5">
    <location>
        <begin position="7"/>
        <end position="55"/>
    </location>
</feature>
<evidence type="ECO:0000256" key="4">
    <source>
        <dbReference type="SAM" id="Coils"/>
    </source>
</evidence>
<dbReference type="InterPro" id="IPR000055">
    <property type="entry name" value="Restrct_endonuc_typeI_TRD"/>
</dbReference>
<dbReference type="GO" id="GO:0003677">
    <property type="term" value="F:DNA binding"/>
    <property type="evidence" value="ECO:0007669"/>
    <property type="project" value="UniProtKB-KW"/>
</dbReference>
<sequence>MQTVTPKFVNFDATIPSLSMEKMKKIEVLIPAKIIQNKISLIFSLFEKTINNVEEEVKLLEKQYHFYRNLIFDKLTVK</sequence>
<reference evidence="6 7" key="1">
    <citation type="submission" date="2019-01" db="EMBL/GenBank/DDBJ databases">
        <authorList>
            <consortium name="Pathogen Informatics"/>
        </authorList>
    </citation>
    <scope>NUCLEOTIDE SEQUENCE [LARGE SCALE GENOMIC DNA]</scope>
    <source>
        <strain evidence="6 7">NCTC10125</strain>
    </source>
</reference>
<proteinExistence type="inferred from homology"/>
<dbReference type="Proteomes" id="UP000289629">
    <property type="component" value="Chromosome"/>
</dbReference>
<evidence type="ECO:0000313" key="6">
    <source>
        <dbReference type="EMBL" id="VEU62149.1"/>
    </source>
</evidence>